<dbReference type="InterPro" id="IPR013766">
    <property type="entry name" value="Thioredoxin_domain"/>
</dbReference>
<feature type="non-terminal residue" evidence="2">
    <location>
        <position position="100"/>
    </location>
</feature>
<reference evidence="2 3" key="1">
    <citation type="submission" date="2016-09" db="EMBL/GenBank/DDBJ databases">
        <title>Extensive genetic diversity and differential bi-allelic expression allows diatom success in the polar Southern Ocean.</title>
        <authorList>
            <consortium name="DOE Joint Genome Institute"/>
            <person name="Mock T."/>
            <person name="Otillar R.P."/>
            <person name="Strauss J."/>
            <person name="Dupont C."/>
            <person name="Frickenhaus S."/>
            <person name="Maumus F."/>
            <person name="Mcmullan M."/>
            <person name="Sanges R."/>
            <person name="Schmutz J."/>
            <person name="Toseland A."/>
            <person name="Valas R."/>
            <person name="Veluchamy A."/>
            <person name="Ward B.J."/>
            <person name="Allen A."/>
            <person name="Barry K."/>
            <person name="Falciatore A."/>
            <person name="Ferrante M."/>
            <person name="Fortunato A.E."/>
            <person name="Gloeckner G."/>
            <person name="Gruber A."/>
            <person name="Hipkin R."/>
            <person name="Janech M."/>
            <person name="Kroth P."/>
            <person name="Leese F."/>
            <person name="Lindquist E."/>
            <person name="Lyon B.R."/>
            <person name="Martin J."/>
            <person name="Mayer C."/>
            <person name="Parker M."/>
            <person name="Quesneville H."/>
            <person name="Raymond J."/>
            <person name="Uhlig C."/>
            <person name="Valentin K.U."/>
            <person name="Worden A.Z."/>
            <person name="Armbrust E.V."/>
            <person name="Bowler C."/>
            <person name="Green B."/>
            <person name="Moulton V."/>
            <person name="Van Oosterhout C."/>
            <person name="Grigoriev I."/>
        </authorList>
    </citation>
    <scope>NUCLEOTIDE SEQUENCE [LARGE SCALE GENOMIC DNA]</scope>
    <source>
        <strain evidence="2 3">CCMP1102</strain>
    </source>
</reference>
<organism evidence="2 3">
    <name type="scientific">Fragilariopsis cylindrus CCMP1102</name>
    <dbReference type="NCBI Taxonomy" id="635003"/>
    <lineage>
        <taxon>Eukaryota</taxon>
        <taxon>Sar</taxon>
        <taxon>Stramenopiles</taxon>
        <taxon>Ochrophyta</taxon>
        <taxon>Bacillariophyta</taxon>
        <taxon>Bacillariophyceae</taxon>
        <taxon>Bacillariophycidae</taxon>
        <taxon>Bacillariales</taxon>
        <taxon>Bacillariaceae</taxon>
        <taxon>Fragilariopsis</taxon>
    </lineage>
</organism>
<dbReference type="Proteomes" id="UP000095751">
    <property type="component" value="Unassembled WGS sequence"/>
</dbReference>
<dbReference type="OrthoDB" id="38304at2759"/>
<dbReference type="Gene3D" id="3.40.30.10">
    <property type="entry name" value="Glutaredoxin"/>
    <property type="match status" value="1"/>
</dbReference>
<evidence type="ECO:0000259" key="1">
    <source>
        <dbReference type="Pfam" id="PF00085"/>
    </source>
</evidence>
<name>A0A1E7FLZ7_9STRA</name>
<accession>A0A1E7FLZ7</accession>
<dbReference type="InParanoid" id="A0A1E7FLZ7"/>
<evidence type="ECO:0000313" key="2">
    <source>
        <dbReference type="EMBL" id="OEU18833.1"/>
    </source>
</evidence>
<proteinExistence type="predicted"/>
<evidence type="ECO:0000313" key="3">
    <source>
        <dbReference type="Proteomes" id="UP000095751"/>
    </source>
</evidence>
<feature type="domain" description="Thioredoxin" evidence="1">
    <location>
        <begin position="2"/>
        <end position="45"/>
    </location>
</feature>
<keyword evidence="3" id="KW-1185">Reference proteome</keyword>
<protein>
    <recommendedName>
        <fullName evidence="1">Thioredoxin domain-containing protein</fullName>
    </recommendedName>
</protein>
<dbReference type="InterPro" id="IPR036249">
    <property type="entry name" value="Thioredoxin-like_sf"/>
</dbReference>
<gene>
    <name evidence="2" type="ORF">FRACYDRAFT_165137</name>
</gene>
<sequence length="100" mass="10782">DKLIVLKVFAPWCKTCKALAPKFQALARGLGGVNSISTTTSNNNKNNELLLPIIWAELPHSKRNKDFVKSVLGISALPSVQLYAGNGMKVESFPCGPSKV</sequence>
<feature type="non-terminal residue" evidence="2">
    <location>
        <position position="1"/>
    </location>
</feature>
<dbReference type="AlphaFoldDB" id="A0A1E7FLZ7"/>
<dbReference type="Pfam" id="PF00085">
    <property type="entry name" value="Thioredoxin"/>
    <property type="match status" value="1"/>
</dbReference>
<dbReference type="KEGG" id="fcy:FRACYDRAFT_165137"/>
<dbReference type="EMBL" id="KV784356">
    <property type="protein sequence ID" value="OEU18833.1"/>
    <property type="molecule type" value="Genomic_DNA"/>
</dbReference>
<dbReference type="SUPFAM" id="SSF52833">
    <property type="entry name" value="Thioredoxin-like"/>
    <property type="match status" value="1"/>
</dbReference>